<evidence type="ECO:0000313" key="3">
    <source>
        <dbReference type="Proteomes" id="UP000475862"/>
    </source>
</evidence>
<organism evidence="2 3">
    <name type="scientific">Aphis glycines</name>
    <name type="common">Soybean aphid</name>
    <dbReference type="NCBI Taxonomy" id="307491"/>
    <lineage>
        <taxon>Eukaryota</taxon>
        <taxon>Metazoa</taxon>
        <taxon>Ecdysozoa</taxon>
        <taxon>Arthropoda</taxon>
        <taxon>Hexapoda</taxon>
        <taxon>Insecta</taxon>
        <taxon>Pterygota</taxon>
        <taxon>Neoptera</taxon>
        <taxon>Paraneoptera</taxon>
        <taxon>Hemiptera</taxon>
        <taxon>Sternorrhyncha</taxon>
        <taxon>Aphidomorpha</taxon>
        <taxon>Aphidoidea</taxon>
        <taxon>Aphididae</taxon>
        <taxon>Aphidini</taxon>
        <taxon>Aphis</taxon>
        <taxon>Aphis</taxon>
    </lineage>
</organism>
<proteinExistence type="predicted"/>
<evidence type="ECO:0000313" key="2">
    <source>
        <dbReference type="EMBL" id="KAE9522044.1"/>
    </source>
</evidence>
<feature type="compositionally biased region" description="Acidic residues" evidence="1">
    <location>
        <begin position="30"/>
        <end position="44"/>
    </location>
</feature>
<feature type="compositionally biased region" description="Basic and acidic residues" evidence="1">
    <location>
        <begin position="45"/>
        <end position="57"/>
    </location>
</feature>
<evidence type="ECO:0000256" key="1">
    <source>
        <dbReference type="SAM" id="MobiDB-lite"/>
    </source>
</evidence>
<comment type="caution">
    <text evidence="2">The sequence shown here is derived from an EMBL/GenBank/DDBJ whole genome shotgun (WGS) entry which is preliminary data.</text>
</comment>
<gene>
    <name evidence="2" type="ORF">AGLY_017564</name>
</gene>
<dbReference type="EMBL" id="VYZN01001684">
    <property type="protein sequence ID" value="KAE9522044.1"/>
    <property type="molecule type" value="Genomic_DNA"/>
</dbReference>
<accession>A0A6G0SVQ9</accession>
<feature type="compositionally biased region" description="Acidic residues" evidence="1">
    <location>
        <begin position="58"/>
        <end position="90"/>
    </location>
</feature>
<feature type="compositionally biased region" description="Basic and acidic residues" evidence="1">
    <location>
        <begin position="148"/>
        <end position="160"/>
    </location>
</feature>
<feature type="region of interest" description="Disordered" evidence="1">
    <location>
        <begin position="1"/>
        <end position="161"/>
    </location>
</feature>
<keyword evidence="3" id="KW-1185">Reference proteome</keyword>
<dbReference type="Proteomes" id="UP000475862">
    <property type="component" value="Unassembled WGS sequence"/>
</dbReference>
<protein>
    <submittedName>
        <fullName evidence="2">Uncharacterized protein</fullName>
    </submittedName>
</protein>
<sequence>QPDAFAEGGEKGEEKGEVTDKEENAGKEEEDKDEEQGEDDEEGEEKQNEKNEEKYEDKDEDEDEDEEEKKDEKDEDEDEEEQEDNDDERDFEYAPLYEIPSEEEYEPPPSHEIEKDPVSVIEPSLEDEITSDTERERQHKRPAAVLKSESKRKPKDDMPKNRMPITQKLLLGFDINTTLKYCPLCDYVSMEKLKRHVARMHSNSIQEPVGENIDKLLSLESKSCKLVRLSMVRELMGGKLWWDLNVRKALHRLFQMFQIKLWQGNWLIPGVPTVDHLSPYVKKEYLDDFYEQMEAEIYDDTRYDEKTIYPPILTTETTAATTTTAAAAAAATTTIKDTKVTERQTLDDSVDDILENLPLTESKQ</sequence>
<dbReference type="AlphaFoldDB" id="A0A6G0SVQ9"/>
<feature type="non-terminal residue" evidence="2">
    <location>
        <position position="1"/>
    </location>
</feature>
<reference evidence="2 3" key="1">
    <citation type="submission" date="2019-08" db="EMBL/GenBank/DDBJ databases">
        <title>The genome of the soybean aphid Biotype 1, its phylome, world population structure and adaptation to the North American continent.</title>
        <authorList>
            <person name="Giordano R."/>
            <person name="Donthu R.K."/>
            <person name="Hernandez A.G."/>
            <person name="Wright C.L."/>
            <person name="Zimin A.V."/>
        </authorList>
    </citation>
    <scope>NUCLEOTIDE SEQUENCE [LARGE SCALE GENOMIC DNA]</scope>
    <source>
        <tissue evidence="2">Whole aphids</tissue>
    </source>
</reference>
<name>A0A6G0SVQ9_APHGL</name>
<dbReference type="OrthoDB" id="10424863at2759"/>
<feature type="compositionally biased region" description="Basic and acidic residues" evidence="1">
    <location>
        <begin position="8"/>
        <end position="29"/>
    </location>
</feature>